<reference evidence="1" key="1">
    <citation type="journal article" date="2021" name="Proc. Natl. Acad. Sci. U.S.A.">
        <title>A Catalog of Tens of Thousands of Viruses from Human Metagenomes Reveals Hidden Associations with Chronic Diseases.</title>
        <authorList>
            <person name="Tisza M.J."/>
            <person name="Buck C.B."/>
        </authorList>
    </citation>
    <scope>NUCLEOTIDE SEQUENCE</scope>
    <source>
        <strain evidence="1">CtL053</strain>
    </source>
</reference>
<evidence type="ECO:0000313" key="1">
    <source>
        <dbReference type="EMBL" id="DAE12780.1"/>
    </source>
</evidence>
<proteinExistence type="predicted"/>
<sequence length="91" mass="10380">MSKKIKGTTESGFEFETTERRLNNFLLLRYIGKADKGDIEAVDKVLELILGKEQSDAFIDHLTEEDGILPNEKIFSDIKSIFESVKEIKKS</sequence>
<organism evidence="1">
    <name type="scientific">Siphoviridae sp. ctL053</name>
    <dbReference type="NCBI Taxonomy" id="2825448"/>
    <lineage>
        <taxon>Viruses</taxon>
        <taxon>Duplodnaviria</taxon>
        <taxon>Heunggongvirae</taxon>
        <taxon>Uroviricota</taxon>
        <taxon>Caudoviricetes</taxon>
    </lineage>
</organism>
<protein>
    <recommendedName>
        <fullName evidence="2">Phage protein</fullName>
    </recommendedName>
</protein>
<name>A0A8S5Q2L7_9CAUD</name>
<dbReference type="EMBL" id="BK015556">
    <property type="protein sequence ID" value="DAE12780.1"/>
    <property type="molecule type" value="Genomic_DNA"/>
</dbReference>
<evidence type="ECO:0008006" key="2">
    <source>
        <dbReference type="Google" id="ProtNLM"/>
    </source>
</evidence>
<accession>A0A8S5Q2L7</accession>